<dbReference type="PROSITE" id="PS51257">
    <property type="entry name" value="PROKAR_LIPOPROTEIN"/>
    <property type="match status" value="1"/>
</dbReference>
<dbReference type="EMBL" id="CP060820">
    <property type="protein sequence ID" value="QNP40737.1"/>
    <property type="molecule type" value="Genomic_DNA"/>
</dbReference>
<proteinExistence type="predicted"/>
<dbReference type="KEGG" id="lsx:H8B22_00250"/>
<feature type="signal peptide" evidence="1">
    <location>
        <begin position="1"/>
        <end position="24"/>
    </location>
</feature>
<protein>
    <submittedName>
        <fullName evidence="2">Nuclear transport factor 2 family protein</fullName>
    </submittedName>
</protein>
<keyword evidence="1" id="KW-0732">Signal</keyword>
<keyword evidence="3" id="KW-1185">Reference proteome</keyword>
<dbReference type="Gene3D" id="3.10.450.50">
    <property type="match status" value="1"/>
</dbReference>
<gene>
    <name evidence="2" type="ORF">H8B22_00250</name>
</gene>
<dbReference type="RefSeq" id="WP_187712176.1">
    <property type="nucleotide sequence ID" value="NZ_CP060820.1"/>
</dbReference>
<sequence>MAKAMRAGVRVALCLLFMALAACARTPPEARLRETVSGLQAAIEGRDVSALREVMAEDFVGPDGLDRDGARRMAQGAFLRYRDVGVTIGPLEVELRAEQATVRFTAALTGGSGALPDSGQVYDVETGWREVDGDWRLVNASWKPRL</sequence>
<evidence type="ECO:0000313" key="3">
    <source>
        <dbReference type="Proteomes" id="UP000516018"/>
    </source>
</evidence>
<organism evidence="2 3">
    <name type="scientific">Agrilutibacter terrestris</name>
    <dbReference type="NCBI Taxonomy" id="2865112"/>
    <lineage>
        <taxon>Bacteria</taxon>
        <taxon>Pseudomonadati</taxon>
        <taxon>Pseudomonadota</taxon>
        <taxon>Gammaproteobacteria</taxon>
        <taxon>Lysobacterales</taxon>
        <taxon>Lysobacteraceae</taxon>
        <taxon>Agrilutibacter</taxon>
    </lineage>
</organism>
<dbReference type="InterPro" id="IPR032710">
    <property type="entry name" value="NTF2-like_dom_sf"/>
</dbReference>
<name>A0A7H0FXH1_9GAMM</name>
<dbReference type="SUPFAM" id="SSF54427">
    <property type="entry name" value="NTF2-like"/>
    <property type="match status" value="1"/>
</dbReference>
<evidence type="ECO:0000256" key="1">
    <source>
        <dbReference type="SAM" id="SignalP"/>
    </source>
</evidence>
<dbReference type="Proteomes" id="UP000516018">
    <property type="component" value="Chromosome"/>
</dbReference>
<evidence type="ECO:0000313" key="2">
    <source>
        <dbReference type="EMBL" id="QNP40737.1"/>
    </source>
</evidence>
<accession>A0A7H0FXH1</accession>
<feature type="chain" id="PRO_5028976587" evidence="1">
    <location>
        <begin position="25"/>
        <end position="146"/>
    </location>
</feature>
<dbReference type="AlphaFoldDB" id="A0A7H0FXH1"/>
<reference evidence="2 3" key="1">
    <citation type="submission" date="2020-08" db="EMBL/GenBank/DDBJ databases">
        <title>Lysobacter sp. II4 sp. nov., isolated from soil.</title>
        <authorList>
            <person name="Woo C.Y."/>
            <person name="Kim J."/>
        </authorList>
    </citation>
    <scope>NUCLEOTIDE SEQUENCE [LARGE SCALE GENOMIC DNA]</scope>
    <source>
        <strain evidence="2 3">II4</strain>
    </source>
</reference>